<evidence type="ECO:0000313" key="1">
    <source>
        <dbReference type="EMBL" id="KAG6656339.1"/>
    </source>
</evidence>
<proteinExistence type="predicted"/>
<reference evidence="1" key="1">
    <citation type="submission" date="2020-12" db="EMBL/GenBank/DDBJ databases">
        <title>WGS assembly of Carya illinoinensis cv. Pawnee.</title>
        <authorList>
            <person name="Platts A."/>
            <person name="Shu S."/>
            <person name="Wright S."/>
            <person name="Barry K."/>
            <person name="Edger P."/>
            <person name="Pires J.C."/>
            <person name="Schmutz J."/>
        </authorList>
    </citation>
    <scope>NUCLEOTIDE SEQUENCE</scope>
    <source>
        <tissue evidence="1">Leaf</tissue>
    </source>
</reference>
<dbReference type="PROSITE" id="PS51257">
    <property type="entry name" value="PROKAR_LIPOPROTEIN"/>
    <property type="match status" value="1"/>
</dbReference>
<keyword evidence="2" id="KW-1185">Reference proteome</keyword>
<name>A0A8T1QQ36_CARIL</name>
<dbReference type="Proteomes" id="UP000811609">
    <property type="component" value="Chromosome 4"/>
</dbReference>
<accession>A0A8T1QQ36</accession>
<dbReference type="EMBL" id="CM031812">
    <property type="protein sequence ID" value="KAG6656339.1"/>
    <property type="molecule type" value="Genomic_DNA"/>
</dbReference>
<organism evidence="1 2">
    <name type="scientific">Carya illinoinensis</name>
    <name type="common">Pecan</name>
    <dbReference type="NCBI Taxonomy" id="32201"/>
    <lineage>
        <taxon>Eukaryota</taxon>
        <taxon>Viridiplantae</taxon>
        <taxon>Streptophyta</taxon>
        <taxon>Embryophyta</taxon>
        <taxon>Tracheophyta</taxon>
        <taxon>Spermatophyta</taxon>
        <taxon>Magnoliopsida</taxon>
        <taxon>eudicotyledons</taxon>
        <taxon>Gunneridae</taxon>
        <taxon>Pentapetalae</taxon>
        <taxon>rosids</taxon>
        <taxon>fabids</taxon>
        <taxon>Fagales</taxon>
        <taxon>Juglandaceae</taxon>
        <taxon>Carya</taxon>
    </lineage>
</organism>
<evidence type="ECO:0000313" key="2">
    <source>
        <dbReference type="Proteomes" id="UP000811609"/>
    </source>
</evidence>
<gene>
    <name evidence="1" type="ORF">CIPAW_04G015800</name>
</gene>
<dbReference type="AlphaFoldDB" id="A0A8T1QQ36"/>
<comment type="caution">
    <text evidence="1">The sequence shown here is derived from an EMBL/GenBank/DDBJ whole genome shotgun (WGS) entry which is preliminary data.</text>
</comment>
<protein>
    <submittedName>
        <fullName evidence="1">Uncharacterized protein</fullName>
    </submittedName>
</protein>
<sequence length="35" mass="3896">MMIISRMTVLMGIVTNIAAYLAAGCGFPSHCRFYR</sequence>